<dbReference type="Proteomes" id="UP000000819">
    <property type="component" value="Chromosome IV"/>
</dbReference>
<sequence>MRLSLVEQEEVMREFGDPVEFIRKYIDVYERQRCVPVKVFLEDVSYYERFEPRFLDLVLKRALSEESADLNLPEVEALLCSFREKEFYDERFYLESTLVLIKGIAILVDRVDQEVQRNDFRNLRYLYYYTDEAIDLTRILVGPYTRYVEDPQVLVSKMPELRNAVELVNKQLEGVGRSFLADDERLKDRVNLSEGILGTRRIERYVTEEVYGSIFDLLIVKATGMDVDSGYLYIMGFCSEFLVHEAGSEETILRLKEYAAALLSKKEN</sequence>
<dbReference type="GeneID" id="858917"/>
<dbReference type="InParanoid" id="Q8SVU2"/>
<reference evidence="1 2" key="1">
    <citation type="journal article" date="2001" name="Nature">
        <title>Genome sequence and gene compaction of the eukaryote parasite Encephalitozoon cuniculi.</title>
        <authorList>
            <person name="Katinka M.D."/>
            <person name="Duprat S."/>
            <person name="Cornillot E."/>
            <person name="Metenier G."/>
            <person name="Thomarat F."/>
            <person name="Prensier G."/>
            <person name="Barbe V."/>
            <person name="Peyretaillade E."/>
            <person name="Brottier P."/>
            <person name="Wincker P."/>
            <person name="Delbac F."/>
            <person name="El Alaoui H."/>
            <person name="Peyret P."/>
            <person name="Saurin W."/>
            <person name="Gouy M."/>
            <person name="Weissenbach J."/>
            <person name="Vivares C.P."/>
        </authorList>
    </citation>
    <scope>NUCLEOTIDE SEQUENCE [LARGE SCALE GENOMIC DNA]</scope>
    <source>
        <strain evidence="1 2">GB-M1</strain>
    </source>
</reference>
<dbReference type="HOGENOM" id="CLU_090707_0_0_1"/>
<organism evidence="1 2">
    <name type="scientific">Encephalitozoon cuniculi (strain GB-M1)</name>
    <name type="common">Microsporidian parasite</name>
    <dbReference type="NCBI Taxonomy" id="284813"/>
    <lineage>
        <taxon>Eukaryota</taxon>
        <taxon>Fungi</taxon>
        <taxon>Fungi incertae sedis</taxon>
        <taxon>Microsporidia</taxon>
        <taxon>Unikaryonidae</taxon>
        <taxon>Encephalitozoon</taxon>
    </lineage>
</organism>
<name>Q8SVU2_ENCCU</name>
<dbReference type="AlphaFoldDB" id="Q8SVU2"/>
<keyword evidence="2" id="KW-1185">Reference proteome</keyword>
<dbReference type="KEGG" id="ecu:ECU04_0860"/>
<dbReference type="OrthoDB" id="2188983at2759"/>
<protein>
    <submittedName>
        <fullName evidence="1">Uncharacterized protein</fullName>
    </submittedName>
</protein>
<dbReference type="VEuPathDB" id="MicrosporidiaDB:ECU04_0860"/>
<dbReference type="OMA" id="ANINLYF"/>
<gene>
    <name evidence="1" type="ordered locus">ECU04_0860</name>
</gene>
<dbReference type="RefSeq" id="NP_584769.1">
    <property type="nucleotide sequence ID" value="NM_001041119.1"/>
</dbReference>
<evidence type="ECO:0000313" key="2">
    <source>
        <dbReference type="Proteomes" id="UP000000819"/>
    </source>
</evidence>
<dbReference type="EMBL" id="AL590444">
    <property type="protein sequence ID" value="CAD25273.1"/>
    <property type="molecule type" value="Genomic_DNA"/>
</dbReference>
<evidence type="ECO:0000313" key="1">
    <source>
        <dbReference type="EMBL" id="CAD25273.1"/>
    </source>
</evidence>
<reference evidence="1 2" key="2">
    <citation type="journal article" date="2009" name="BMC Genomics">
        <title>Identification of transcriptional signals in Encephalitozoon cuniculi widespread among Microsporidia phylum: support for accurate structural genome annotation.</title>
        <authorList>
            <person name="Peyretaillade E."/>
            <person name="Goncalves O."/>
            <person name="Terrat S."/>
            <person name="Dugat-Bony E."/>
            <person name="Wincker P."/>
            <person name="Cornman R.S."/>
            <person name="Evans J.D."/>
            <person name="Delbac F."/>
            <person name="Peyret P."/>
        </authorList>
    </citation>
    <scope>NUCLEOTIDE SEQUENCE [LARGE SCALE GENOMIC DNA]</scope>
    <source>
        <strain evidence="1 2">GB-M1</strain>
    </source>
</reference>
<proteinExistence type="predicted"/>
<accession>Q8SVU2</accession>